<comment type="caution">
    <text evidence="4">The sequence shown here is derived from an EMBL/GenBank/DDBJ whole genome shotgun (WGS) entry which is preliminary data.</text>
</comment>
<dbReference type="Proteomes" id="UP000249239">
    <property type="component" value="Unassembled WGS sequence"/>
</dbReference>
<dbReference type="PRINTS" id="PR00455">
    <property type="entry name" value="HTHTETR"/>
</dbReference>
<organism evidence="4 5">
    <name type="scientific">Breznakibacter xylanolyticus</name>
    <dbReference type="NCBI Taxonomy" id="990"/>
    <lineage>
        <taxon>Bacteria</taxon>
        <taxon>Pseudomonadati</taxon>
        <taxon>Bacteroidota</taxon>
        <taxon>Bacteroidia</taxon>
        <taxon>Marinilabiliales</taxon>
        <taxon>Marinilabiliaceae</taxon>
        <taxon>Breznakibacter</taxon>
    </lineage>
</organism>
<evidence type="ECO:0000313" key="5">
    <source>
        <dbReference type="Proteomes" id="UP000249239"/>
    </source>
</evidence>
<protein>
    <submittedName>
        <fullName evidence="4">TetR family transcriptional regulator</fullName>
    </submittedName>
</protein>
<dbReference type="RefSeq" id="WP_111444135.1">
    <property type="nucleotide sequence ID" value="NZ_QKZK01000002.1"/>
</dbReference>
<dbReference type="InterPro" id="IPR009057">
    <property type="entry name" value="Homeodomain-like_sf"/>
</dbReference>
<evidence type="ECO:0000259" key="3">
    <source>
        <dbReference type="PROSITE" id="PS50977"/>
    </source>
</evidence>
<evidence type="ECO:0000256" key="1">
    <source>
        <dbReference type="ARBA" id="ARBA00023125"/>
    </source>
</evidence>
<gene>
    <name evidence="4" type="ORF">LX69_00409</name>
</gene>
<evidence type="ECO:0000313" key="4">
    <source>
        <dbReference type="EMBL" id="PZX20410.1"/>
    </source>
</evidence>
<accession>A0A2W7NKL9</accession>
<sequence length="186" mass="21524">MDKQEQILQAALKLFVEYGFHGTPTSKIAQSAGVSNGTLFHYYKTKDELVVAVYIYIKEHLASCTHLLPQEEMTLRQYFKQLYMAWLKWALSHPCEYQFTRQFVTSPYLMKVSQGVREKYSAPLLDCLKQAIDGRVVKPLPLSLLLSLISSHIDGVYLYLESSDLDETQRDELVNRTFDLMWDMIG</sequence>
<dbReference type="GO" id="GO:0003677">
    <property type="term" value="F:DNA binding"/>
    <property type="evidence" value="ECO:0007669"/>
    <property type="project" value="UniProtKB-UniRule"/>
</dbReference>
<reference evidence="4 5" key="1">
    <citation type="submission" date="2018-06" db="EMBL/GenBank/DDBJ databases">
        <title>Genomic Encyclopedia of Archaeal and Bacterial Type Strains, Phase II (KMG-II): from individual species to whole genera.</title>
        <authorList>
            <person name="Goeker M."/>
        </authorList>
    </citation>
    <scope>NUCLEOTIDE SEQUENCE [LARGE SCALE GENOMIC DNA]</scope>
    <source>
        <strain evidence="4 5">DSM 6779</strain>
    </source>
</reference>
<dbReference type="Pfam" id="PF00440">
    <property type="entry name" value="TetR_N"/>
    <property type="match status" value="1"/>
</dbReference>
<dbReference type="OrthoDB" id="6430772at2"/>
<dbReference type="SUPFAM" id="SSF46689">
    <property type="entry name" value="Homeodomain-like"/>
    <property type="match status" value="1"/>
</dbReference>
<dbReference type="InterPro" id="IPR050109">
    <property type="entry name" value="HTH-type_TetR-like_transc_reg"/>
</dbReference>
<dbReference type="PANTHER" id="PTHR30055">
    <property type="entry name" value="HTH-TYPE TRANSCRIPTIONAL REGULATOR RUTR"/>
    <property type="match status" value="1"/>
</dbReference>
<evidence type="ECO:0000256" key="2">
    <source>
        <dbReference type="PROSITE-ProRule" id="PRU00335"/>
    </source>
</evidence>
<dbReference type="Gene3D" id="1.10.357.10">
    <property type="entry name" value="Tetracycline Repressor, domain 2"/>
    <property type="match status" value="1"/>
</dbReference>
<dbReference type="SUPFAM" id="SSF48498">
    <property type="entry name" value="Tetracyclin repressor-like, C-terminal domain"/>
    <property type="match status" value="1"/>
</dbReference>
<dbReference type="InterPro" id="IPR036271">
    <property type="entry name" value="Tet_transcr_reg_TetR-rel_C_sf"/>
</dbReference>
<proteinExistence type="predicted"/>
<keyword evidence="5" id="KW-1185">Reference proteome</keyword>
<name>A0A2W7NKL9_9BACT</name>
<dbReference type="EMBL" id="QKZK01000002">
    <property type="protein sequence ID" value="PZX20410.1"/>
    <property type="molecule type" value="Genomic_DNA"/>
</dbReference>
<keyword evidence="1 2" id="KW-0238">DNA-binding</keyword>
<feature type="DNA-binding region" description="H-T-H motif" evidence="2">
    <location>
        <begin position="24"/>
        <end position="43"/>
    </location>
</feature>
<dbReference type="PROSITE" id="PS50977">
    <property type="entry name" value="HTH_TETR_2"/>
    <property type="match status" value="1"/>
</dbReference>
<dbReference type="AlphaFoldDB" id="A0A2W7NKL9"/>
<feature type="domain" description="HTH tetR-type" evidence="3">
    <location>
        <begin position="1"/>
        <end position="61"/>
    </location>
</feature>
<dbReference type="InterPro" id="IPR001647">
    <property type="entry name" value="HTH_TetR"/>
</dbReference>